<organism evidence="7 8">
    <name type="scientific">Lolium multiflorum</name>
    <name type="common">Italian ryegrass</name>
    <name type="synonym">Lolium perenne subsp. multiflorum</name>
    <dbReference type="NCBI Taxonomy" id="4521"/>
    <lineage>
        <taxon>Eukaryota</taxon>
        <taxon>Viridiplantae</taxon>
        <taxon>Streptophyta</taxon>
        <taxon>Embryophyta</taxon>
        <taxon>Tracheophyta</taxon>
        <taxon>Spermatophyta</taxon>
        <taxon>Magnoliopsida</taxon>
        <taxon>Liliopsida</taxon>
        <taxon>Poales</taxon>
        <taxon>Poaceae</taxon>
        <taxon>BOP clade</taxon>
        <taxon>Pooideae</taxon>
        <taxon>Poodae</taxon>
        <taxon>Poeae</taxon>
        <taxon>Poeae Chloroplast Group 2 (Poeae type)</taxon>
        <taxon>Loliodinae</taxon>
        <taxon>Loliinae</taxon>
        <taxon>Lolium</taxon>
    </lineage>
</organism>
<keyword evidence="8" id="KW-1185">Reference proteome</keyword>
<evidence type="ECO:0000313" key="7">
    <source>
        <dbReference type="EMBL" id="KAK1694043.1"/>
    </source>
</evidence>
<dbReference type="PANTHER" id="PTHR31490:SF89">
    <property type="entry name" value="GH10 DOMAIN-CONTAINING PROTEIN"/>
    <property type="match status" value="1"/>
</dbReference>
<comment type="similarity">
    <text evidence="1">Belongs to the glycosyl hydrolase 10 (cellulase F) family.</text>
</comment>
<dbReference type="InterPro" id="IPR003305">
    <property type="entry name" value="CenC_carb-bd"/>
</dbReference>
<keyword evidence="3" id="KW-0378">Hydrolase</keyword>
<accession>A0AAD8TXM7</accession>
<name>A0AAD8TXM7_LOLMU</name>
<dbReference type="Proteomes" id="UP001231189">
    <property type="component" value="Unassembled WGS sequence"/>
</dbReference>
<dbReference type="InterPro" id="IPR008979">
    <property type="entry name" value="Galactose-bd-like_sf"/>
</dbReference>
<dbReference type="Pfam" id="PF02018">
    <property type="entry name" value="CBM_4_9"/>
    <property type="match status" value="1"/>
</dbReference>
<evidence type="ECO:0000256" key="1">
    <source>
        <dbReference type="ARBA" id="ARBA00007495"/>
    </source>
</evidence>
<evidence type="ECO:0000256" key="4">
    <source>
        <dbReference type="ARBA" id="ARBA00023277"/>
    </source>
</evidence>
<dbReference type="GO" id="GO:0031176">
    <property type="term" value="F:endo-1,4-beta-xylanase activity"/>
    <property type="evidence" value="ECO:0007669"/>
    <property type="project" value="UniProtKB-ARBA"/>
</dbReference>
<evidence type="ECO:0000259" key="6">
    <source>
        <dbReference type="PROSITE" id="PS51760"/>
    </source>
</evidence>
<feature type="domain" description="GH10" evidence="6">
    <location>
        <begin position="212"/>
        <end position="505"/>
    </location>
</feature>
<dbReference type="EMBL" id="JAUUTY010000001">
    <property type="protein sequence ID" value="KAK1694043.1"/>
    <property type="molecule type" value="Genomic_DNA"/>
</dbReference>
<dbReference type="InterPro" id="IPR017853">
    <property type="entry name" value="GH"/>
</dbReference>
<evidence type="ECO:0000256" key="3">
    <source>
        <dbReference type="ARBA" id="ARBA00022801"/>
    </source>
</evidence>
<dbReference type="GO" id="GO:0000272">
    <property type="term" value="P:polysaccharide catabolic process"/>
    <property type="evidence" value="ECO:0007669"/>
    <property type="project" value="UniProtKB-KW"/>
</dbReference>
<dbReference type="InterPro" id="IPR044846">
    <property type="entry name" value="GH10"/>
</dbReference>
<dbReference type="Gene3D" id="2.60.120.260">
    <property type="entry name" value="Galactose-binding domain-like"/>
    <property type="match status" value="1"/>
</dbReference>
<keyword evidence="2" id="KW-0677">Repeat</keyword>
<dbReference type="AlphaFoldDB" id="A0AAD8TXM7"/>
<keyword evidence="5" id="KW-0624">Polysaccharide degradation</keyword>
<evidence type="ECO:0000256" key="2">
    <source>
        <dbReference type="ARBA" id="ARBA00022737"/>
    </source>
</evidence>
<reference evidence="7" key="1">
    <citation type="submission" date="2023-07" db="EMBL/GenBank/DDBJ databases">
        <title>A chromosome-level genome assembly of Lolium multiflorum.</title>
        <authorList>
            <person name="Chen Y."/>
            <person name="Copetti D."/>
            <person name="Kolliker R."/>
            <person name="Studer B."/>
        </authorList>
    </citation>
    <scope>NUCLEOTIDE SEQUENCE</scope>
    <source>
        <strain evidence="7">02402/16</strain>
        <tissue evidence="7">Leaf</tissue>
    </source>
</reference>
<dbReference type="SMART" id="SM00633">
    <property type="entry name" value="Glyco_10"/>
    <property type="match status" value="1"/>
</dbReference>
<protein>
    <recommendedName>
        <fullName evidence="6">GH10 domain-containing protein</fullName>
    </recommendedName>
</protein>
<sequence length="568" mass="62615">MSQEVAFDVNLVQNSTLDDGGLAGWAPFGSRTTTLSVHGEEDDATLPISMDQQHEHDTVNKPSGRYILVSGRADEKDGLRQAITGALKPRVTYRVAGWVSLGASSSANAAVRVNLAVDGDEGLVECGAVSAEAGRWTEVKGAFRLRTEPSRAAVYVHGAPAGVDVKVMDLRVFATDRKARFRLLKDKTDKARKRDVVLKFGEAASRTPGGASVRVVQIDNTFPFGTCINTSVIQNPAFMNFFTNHFDWAVFENELKWYHTENQQGQLNYADADSLLDFCDRHGVRVRGHCIFWSVEGDVQQWVKNLQGRDQLMAAVQARLHGLVSRYAGKFPHYDVNNEMLHGHFFRDRLGDDVPALMFTEAAKIDPAAALFVNDYNVECANDPNATPEKYIELIKALQRGGADVRGIGLQGHVSNPVGQVICDALDKLATTGIPIWFTELDVPEQDVNLRAQDLEVVLREAYAHPAVQGVVFWGFLQGTMWRQNAWLVNADGTVNEAGQMFVNLQKEWKTDARGNLDGDGNFKFRGFHGTYFVEVKTATGKQILKTFTVGKGDNNNTTPLVLNLADA</sequence>
<dbReference type="PANTHER" id="PTHR31490">
    <property type="entry name" value="GLYCOSYL HYDROLASE"/>
    <property type="match status" value="1"/>
</dbReference>
<comment type="caution">
    <text evidence="7">The sequence shown here is derived from an EMBL/GenBank/DDBJ whole genome shotgun (WGS) entry which is preliminary data.</text>
</comment>
<dbReference type="SUPFAM" id="SSF51445">
    <property type="entry name" value="(Trans)glycosidases"/>
    <property type="match status" value="1"/>
</dbReference>
<dbReference type="InterPro" id="IPR001000">
    <property type="entry name" value="GH10_dom"/>
</dbReference>
<dbReference type="PROSITE" id="PS51760">
    <property type="entry name" value="GH10_2"/>
    <property type="match status" value="1"/>
</dbReference>
<evidence type="ECO:0000313" key="8">
    <source>
        <dbReference type="Proteomes" id="UP001231189"/>
    </source>
</evidence>
<keyword evidence="4" id="KW-0119">Carbohydrate metabolism</keyword>
<dbReference type="Pfam" id="PF00331">
    <property type="entry name" value="Glyco_hydro_10"/>
    <property type="match status" value="1"/>
</dbReference>
<dbReference type="Gene3D" id="3.20.20.80">
    <property type="entry name" value="Glycosidases"/>
    <property type="match status" value="1"/>
</dbReference>
<gene>
    <name evidence="7" type="ORF">QYE76_010740</name>
</gene>
<proteinExistence type="inferred from homology"/>
<dbReference type="SUPFAM" id="SSF49785">
    <property type="entry name" value="Galactose-binding domain-like"/>
    <property type="match status" value="1"/>
</dbReference>
<evidence type="ECO:0000256" key="5">
    <source>
        <dbReference type="ARBA" id="ARBA00023326"/>
    </source>
</evidence>